<evidence type="ECO:0000256" key="1">
    <source>
        <dbReference type="SAM" id="Phobius"/>
    </source>
</evidence>
<feature type="transmembrane region" description="Helical" evidence="1">
    <location>
        <begin position="335"/>
        <end position="356"/>
    </location>
</feature>
<name>A0A202C6N3_9FLAO</name>
<feature type="transmembrane region" description="Helical" evidence="1">
    <location>
        <begin position="312"/>
        <end position="329"/>
    </location>
</feature>
<feature type="transmembrane region" description="Helical" evidence="1">
    <location>
        <begin position="233"/>
        <end position="258"/>
    </location>
</feature>
<keyword evidence="3" id="KW-1185">Reference proteome</keyword>
<evidence type="ECO:0008006" key="4">
    <source>
        <dbReference type="Google" id="ProtNLM"/>
    </source>
</evidence>
<feature type="transmembrane region" description="Helical" evidence="1">
    <location>
        <begin position="368"/>
        <end position="390"/>
    </location>
</feature>
<reference evidence="3" key="1">
    <citation type="submission" date="2017-02" db="EMBL/GenBank/DDBJ databases">
        <authorList>
            <person name="Tetz G."/>
            <person name="Tetz V."/>
        </authorList>
    </citation>
    <scope>NUCLEOTIDE SEQUENCE [LARGE SCALE GENOMIC DNA]</scope>
    <source>
        <strain evidence="3">VT16-26</strain>
    </source>
</reference>
<dbReference type="EMBL" id="MVAG01000088">
    <property type="protein sequence ID" value="OVE59358.1"/>
    <property type="molecule type" value="Genomic_DNA"/>
</dbReference>
<keyword evidence="1" id="KW-0472">Membrane</keyword>
<protein>
    <recommendedName>
        <fullName evidence="4">Glycosyltransferase RgtA/B/C/D-like domain-containing protein</fullName>
    </recommendedName>
</protein>
<dbReference type="AlphaFoldDB" id="A0A202C6N3"/>
<feature type="transmembrane region" description="Helical" evidence="1">
    <location>
        <begin position="77"/>
        <end position="97"/>
    </location>
</feature>
<comment type="caution">
    <text evidence="2">The sequence shown here is derived from an EMBL/GenBank/DDBJ whole genome shotgun (WGS) entry which is preliminary data.</text>
</comment>
<keyword evidence="1" id="KW-1133">Transmembrane helix</keyword>
<organism evidence="2 3">
    <name type="scientific">Chryseobacterium mucoviscidosis</name>
    <dbReference type="NCBI Taxonomy" id="1945581"/>
    <lineage>
        <taxon>Bacteria</taxon>
        <taxon>Pseudomonadati</taxon>
        <taxon>Bacteroidota</taxon>
        <taxon>Flavobacteriia</taxon>
        <taxon>Flavobacteriales</taxon>
        <taxon>Weeksellaceae</taxon>
        <taxon>Chryseobacterium group</taxon>
        <taxon>Chryseobacterium</taxon>
    </lineage>
</organism>
<feature type="transmembrane region" description="Helical" evidence="1">
    <location>
        <begin position="26"/>
        <end position="44"/>
    </location>
</feature>
<proteinExistence type="predicted"/>
<accession>A0A202C6N3</accession>
<keyword evidence="1" id="KW-0812">Transmembrane</keyword>
<evidence type="ECO:0000313" key="2">
    <source>
        <dbReference type="EMBL" id="OVE59358.1"/>
    </source>
</evidence>
<feature type="transmembrane region" description="Helical" evidence="1">
    <location>
        <begin position="50"/>
        <end position="70"/>
    </location>
</feature>
<gene>
    <name evidence="2" type="ORF">B0E34_05410</name>
</gene>
<feature type="transmembrane region" description="Helical" evidence="1">
    <location>
        <begin position="206"/>
        <end position="221"/>
    </location>
</feature>
<dbReference type="Proteomes" id="UP000196355">
    <property type="component" value="Unassembled WGS sequence"/>
</dbReference>
<sequence>MKEILKIKRKYFMEAAFSNIPISEKLKTYSLVCIYLAVNSLFIIKYGEQYNIPILAGYLIIFFGLGFFYLKFHFKEFFYKTAFFLGIFFFFLFSIYLNYKVDGNTLNVDRWSAMEIGIKAVFNGQYPYNIPDHMERESSNLPVLIIFGMPFYLLFGSVGYLQSFSFLLFAYLIFKIFSDYRQRLAVLILLFLSPSYLWEIYVKSDLFSNFIIIVGSVYLIWEKFIKEKKINSAVVSFLSALILLTRLSAVIPLTVLLFKKFVDFSIKEKLRFTAVFLVTVIAVCYIFFQNAPDFDVFLKHNPFAIQGAKQPLILSISYIVAGCILSFKVKSFYETLLWSGVLLFICVFVPFAMFFAEYGYENMIVNSYFDISFFNMSMPFVMTALILGIFKNNIKV</sequence>
<feature type="transmembrane region" description="Helical" evidence="1">
    <location>
        <begin position="143"/>
        <end position="172"/>
    </location>
</feature>
<feature type="transmembrane region" description="Helical" evidence="1">
    <location>
        <begin position="270"/>
        <end position="291"/>
    </location>
</feature>
<evidence type="ECO:0000313" key="3">
    <source>
        <dbReference type="Proteomes" id="UP000196355"/>
    </source>
</evidence>